<dbReference type="PANTHER" id="PTHR30437">
    <property type="entry name" value="TRANSCRIPTION ELONGATION FACTOR GREA"/>
    <property type="match status" value="1"/>
</dbReference>
<sequence length="171" mass="19417">MSRGFVKEEDQEEVPMVPPRADLPEGAINYVTQVGMDELLGERERLITERDGLDNTNEKEKRITTNYINAKLQLLNNRILTAKIVDLSTQPQNEVRFGAIVTLKIGSDKNLQHYQIVGVDEADISKRKISFLSPIAKLLTDKQVGDIAVLKLAKEDRSFKIMNIEYPQVHQ</sequence>
<dbReference type="Pfam" id="PF01272">
    <property type="entry name" value="GreA_GreB"/>
    <property type="match status" value="1"/>
</dbReference>
<dbReference type="OrthoDB" id="1094048at2"/>
<dbReference type="GO" id="GO:0003677">
    <property type="term" value="F:DNA binding"/>
    <property type="evidence" value="ECO:0007669"/>
    <property type="project" value="InterPro"/>
</dbReference>
<dbReference type="GO" id="GO:0032784">
    <property type="term" value="P:regulation of DNA-templated transcription elongation"/>
    <property type="evidence" value="ECO:0007669"/>
    <property type="project" value="InterPro"/>
</dbReference>
<dbReference type="RefSeq" id="WP_133757690.1">
    <property type="nucleotide sequence ID" value="NZ_SOBW01000008.1"/>
</dbReference>
<evidence type="ECO:0000259" key="2">
    <source>
        <dbReference type="Pfam" id="PF01272"/>
    </source>
</evidence>
<dbReference type="InterPro" id="IPR023459">
    <property type="entry name" value="Tscrpt_elong_fac_GreA/B_fam"/>
</dbReference>
<dbReference type="GO" id="GO:0006354">
    <property type="term" value="P:DNA-templated transcription elongation"/>
    <property type="evidence" value="ECO:0007669"/>
    <property type="project" value="TreeGrafter"/>
</dbReference>
<reference evidence="3 4" key="1">
    <citation type="submission" date="2019-03" db="EMBL/GenBank/DDBJ databases">
        <title>Genomic Encyclopedia of Archaeal and Bacterial Type Strains, Phase II (KMG-II): from individual species to whole genera.</title>
        <authorList>
            <person name="Goeker M."/>
        </authorList>
    </citation>
    <scope>NUCLEOTIDE SEQUENCE [LARGE SCALE GENOMIC DNA]</scope>
    <source>
        <strain evidence="3 4">DSM 28135</strain>
    </source>
</reference>
<proteinExistence type="predicted"/>
<name>A0A4R7PXE1_9FLAO</name>
<comment type="caution">
    <text evidence="3">The sequence shown here is derived from an EMBL/GenBank/DDBJ whole genome shotgun (WGS) entry which is preliminary data.</text>
</comment>
<gene>
    <name evidence="3" type="ORF">BXY82_1651</name>
</gene>
<protein>
    <submittedName>
        <fullName evidence="3">Transcription elongation factor GreB</fullName>
    </submittedName>
</protein>
<evidence type="ECO:0000256" key="1">
    <source>
        <dbReference type="SAM" id="MobiDB-lite"/>
    </source>
</evidence>
<keyword evidence="4" id="KW-1185">Reference proteome</keyword>
<dbReference type="InterPro" id="IPR001437">
    <property type="entry name" value="Tscrpt_elong_fac_GreA/B_C"/>
</dbReference>
<dbReference type="InterPro" id="IPR036953">
    <property type="entry name" value="GreA/GreB_C_sf"/>
</dbReference>
<keyword evidence="3" id="KW-0648">Protein biosynthesis</keyword>
<evidence type="ECO:0000313" key="3">
    <source>
        <dbReference type="EMBL" id="TDU39624.1"/>
    </source>
</evidence>
<dbReference type="Proteomes" id="UP000294689">
    <property type="component" value="Unassembled WGS sequence"/>
</dbReference>
<dbReference type="EMBL" id="SOBW01000008">
    <property type="protein sequence ID" value="TDU39624.1"/>
    <property type="molecule type" value="Genomic_DNA"/>
</dbReference>
<dbReference type="SUPFAM" id="SSF54534">
    <property type="entry name" value="FKBP-like"/>
    <property type="match status" value="1"/>
</dbReference>
<dbReference type="GO" id="GO:0003746">
    <property type="term" value="F:translation elongation factor activity"/>
    <property type="evidence" value="ECO:0007669"/>
    <property type="project" value="UniProtKB-KW"/>
</dbReference>
<dbReference type="Gene3D" id="3.10.50.30">
    <property type="entry name" value="Transcription elongation factor, GreA/GreB, C-terminal domain"/>
    <property type="match status" value="1"/>
</dbReference>
<dbReference type="PANTHER" id="PTHR30437:SF4">
    <property type="entry name" value="TRANSCRIPTION ELONGATION FACTOR GREA"/>
    <property type="match status" value="1"/>
</dbReference>
<feature type="domain" description="Transcription elongation factor GreA/GreB C-terminal" evidence="2">
    <location>
        <begin position="90"/>
        <end position="166"/>
    </location>
</feature>
<accession>A0A4R7PXE1</accession>
<organism evidence="3 4">
    <name type="scientific">Gelidibacter sediminis</name>
    <dbReference type="NCBI Taxonomy" id="1608710"/>
    <lineage>
        <taxon>Bacteria</taxon>
        <taxon>Pseudomonadati</taxon>
        <taxon>Bacteroidota</taxon>
        <taxon>Flavobacteriia</taxon>
        <taxon>Flavobacteriales</taxon>
        <taxon>Flavobacteriaceae</taxon>
        <taxon>Gelidibacter</taxon>
    </lineage>
</organism>
<feature type="region of interest" description="Disordered" evidence="1">
    <location>
        <begin position="1"/>
        <end position="21"/>
    </location>
</feature>
<dbReference type="GO" id="GO:0070063">
    <property type="term" value="F:RNA polymerase binding"/>
    <property type="evidence" value="ECO:0007669"/>
    <property type="project" value="InterPro"/>
</dbReference>
<keyword evidence="3" id="KW-0251">Elongation factor</keyword>
<dbReference type="AlphaFoldDB" id="A0A4R7PXE1"/>
<dbReference type="PIRSF" id="PIRSF006092">
    <property type="entry name" value="GreA_GreB"/>
    <property type="match status" value="1"/>
</dbReference>
<evidence type="ECO:0000313" key="4">
    <source>
        <dbReference type="Proteomes" id="UP000294689"/>
    </source>
</evidence>